<accession>A0A2G7T8G8</accession>
<dbReference type="Gene3D" id="1.25.40.20">
    <property type="entry name" value="Ankyrin repeat-containing domain"/>
    <property type="match status" value="1"/>
</dbReference>
<dbReference type="PANTHER" id="PTHR23206:SF7">
    <property type="entry name" value="PROTEIN KINASE DOMAIN-CONTAINING PROTEIN"/>
    <property type="match status" value="1"/>
</dbReference>
<gene>
    <name evidence="4" type="ORF">CTI11_08625</name>
</gene>
<keyword evidence="2 3" id="KW-0040">ANK repeat</keyword>
<feature type="repeat" description="ANK" evidence="3">
    <location>
        <begin position="141"/>
        <end position="176"/>
    </location>
</feature>
<dbReference type="GO" id="GO:0005737">
    <property type="term" value="C:cytoplasm"/>
    <property type="evidence" value="ECO:0007669"/>
    <property type="project" value="TreeGrafter"/>
</dbReference>
<dbReference type="Pfam" id="PF00023">
    <property type="entry name" value="Ank"/>
    <property type="match status" value="1"/>
</dbReference>
<dbReference type="SMART" id="SM00248">
    <property type="entry name" value="ANK"/>
    <property type="match status" value="4"/>
</dbReference>
<sequence length="247" mass="26757">MRLNAAAGGRVGMGVDVHRRHWLAQAGQAVVALAAASGGLAHASKYDDYVRAIISDNERAMVNLIFRGFDPNTRDTRGRPGLVAALHQGSLGVFDVLLKSPGIKVNEASQQGETPLMMACIKGHLDLAKELIRRGADVNRPGWTPLHYATSADLPKTLDIVKLLLDNSAYIDADSPNGTTPLMLAAQYSSEAVVDLLIKEGADVVLRNQRGFTAADFARQVDRQYMVDKLTKAIKAERKTQPSRGSW</sequence>
<dbReference type="PANTHER" id="PTHR23206">
    <property type="entry name" value="MASK PROTEIN"/>
    <property type="match status" value="1"/>
</dbReference>
<dbReference type="Pfam" id="PF12796">
    <property type="entry name" value="Ank_2"/>
    <property type="match status" value="1"/>
</dbReference>
<dbReference type="PRINTS" id="PR01415">
    <property type="entry name" value="ANKYRIN"/>
</dbReference>
<dbReference type="SUPFAM" id="SSF48403">
    <property type="entry name" value="Ankyrin repeat"/>
    <property type="match status" value="1"/>
</dbReference>
<dbReference type="AlphaFoldDB" id="A0A2G7T8G8"/>
<dbReference type="PROSITE" id="PS50088">
    <property type="entry name" value="ANK_REPEAT"/>
    <property type="match status" value="3"/>
</dbReference>
<protein>
    <submittedName>
        <fullName evidence="4">Uncharacterized protein</fullName>
    </submittedName>
</protein>
<dbReference type="PROSITE" id="PS50297">
    <property type="entry name" value="ANK_REP_REGION"/>
    <property type="match status" value="3"/>
</dbReference>
<dbReference type="PROSITE" id="PS51318">
    <property type="entry name" value="TAT"/>
    <property type="match status" value="1"/>
</dbReference>
<dbReference type="InterPro" id="IPR051631">
    <property type="entry name" value="Ankyrin-KH/SAM_domain"/>
</dbReference>
<organism evidence="4">
    <name type="scientific">Chryseobacterium sp. B5</name>
    <dbReference type="NCBI Taxonomy" id="2050562"/>
    <lineage>
        <taxon>Bacteria</taxon>
        <taxon>Pseudomonadati</taxon>
        <taxon>Bacteroidota</taxon>
        <taxon>Flavobacteriia</taxon>
        <taxon>Flavobacteriales</taxon>
        <taxon>Weeksellaceae</taxon>
        <taxon>Chryseobacterium group</taxon>
        <taxon>Chryseobacterium</taxon>
    </lineage>
</organism>
<evidence type="ECO:0000256" key="3">
    <source>
        <dbReference type="PROSITE-ProRule" id="PRU00023"/>
    </source>
</evidence>
<proteinExistence type="predicted"/>
<name>A0A2G7T8G8_9FLAO</name>
<comment type="caution">
    <text evidence="4">The sequence shown here is derived from an EMBL/GenBank/DDBJ whole genome shotgun (WGS) entry which is preliminary data.</text>
</comment>
<dbReference type="EMBL" id="PEKC01000023">
    <property type="protein sequence ID" value="PII36204.1"/>
    <property type="molecule type" value="Genomic_DNA"/>
</dbReference>
<feature type="repeat" description="ANK" evidence="3">
    <location>
        <begin position="177"/>
        <end position="209"/>
    </location>
</feature>
<evidence type="ECO:0000256" key="1">
    <source>
        <dbReference type="ARBA" id="ARBA00022737"/>
    </source>
</evidence>
<keyword evidence="1" id="KW-0677">Repeat</keyword>
<feature type="repeat" description="ANK" evidence="3">
    <location>
        <begin position="111"/>
        <end position="139"/>
    </location>
</feature>
<dbReference type="InterPro" id="IPR002110">
    <property type="entry name" value="Ankyrin_rpt"/>
</dbReference>
<reference evidence="4" key="1">
    <citation type="submission" date="2017-10" db="EMBL/GenBank/DDBJ databases">
        <title>Chryseobacterium sp. B5 is a hydrocarbonoclastic and plant growth promoting bacterium.</title>
        <authorList>
            <person name="Thijs S."/>
            <person name="Gkorezis P."/>
            <person name="Van Hamme J."/>
        </authorList>
    </citation>
    <scope>NUCLEOTIDE SEQUENCE</scope>
    <source>
        <strain evidence="4">B5</strain>
    </source>
</reference>
<evidence type="ECO:0000313" key="4">
    <source>
        <dbReference type="EMBL" id="PII36204.1"/>
    </source>
</evidence>
<dbReference type="InterPro" id="IPR036770">
    <property type="entry name" value="Ankyrin_rpt-contain_sf"/>
</dbReference>
<evidence type="ECO:0000256" key="2">
    <source>
        <dbReference type="ARBA" id="ARBA00023043"/>
    </source>
</evidence>
<dbReference type="InterPro" id="IPR006311">
    <property type="entry name" value="TAT_signal"/>
</dbReference>